<dbReference type="AlphaFoldDB" id="A0AAE0JVK6"/>
<reference evidence="1" key="1">
    <citation type="journal article" date="2023" name="Mol. Phylogenet. Evol.">
        <title>Genome-scale phylogeny and comparative genomics of the fungal order Sordariales.</title>
        <authorList>
            <person name="Hensen N."/>
            <person name="Bonometti L."/>
            <person name="Westerberg I."/>
            <person name="Brannstrom I.O."/>
            <person name="Guillou S."/>
            <person name="Cros-Aarteil S."/>
            <person name="Calhoun S."/>
            <person name="Haridas S."/>
            <person name="Kuo A."/>
            <person name="Mondo S."/>
            <person name="Pangilinan J."/>
            <person name="Riley R."/>
            <person name="LaButti K."/>
            <person name="Andreopoulos B."/>
            <person name="Lipzen A."/>
            <person name="Chen C."/>
            <person name="Yan M."/>
            <person name="Daum C."/>
            <person name="Ng V."/>
            <person name="Clum A."/>
            <person name="Steindorff A."/>
            <person name="Ohm R.A."/>
            <person name="Martin F."/>
            <person name="Silar P."/>
            <person name="Natvig D.O."/>
            <person name="Lalanne C."/>
            <person name="Gautier V."/>
            <person name="Ament-Velasquez S.L."/>
            <person name="Kruys A."/>
            <person name="Hutchinson M.I."/>
            <person name="Powell A.J."/>
            <person name="Barry K."/>
            <person name="Miller A.N."/>
            <person name="Grigoriev I.V."/>
            <person name="Debuchy R."/>
            <person name="Gladieux P."/>
            <person name="Hiltunen Thoren M."/>
            <person name="Johannesson H."/>
        </authorList>
    </citation>
    <scope>NUCLEOTIDE SEQUENCE</scope>
    <source>
        <strain evidence="1">CBS 958.72</strain>
    </source>
</reference>
<evidence type="ECO:0000313" key="1">
    <source>
        <dbReference type="EMBL" id="KAK3364867.1"/>
    </source>
</evidence>
<gene>
    <name evidence="1" type="ORF">B0T24DRAFT_712184</name>
</gene>
<dbReference type="EMBL" id="JAULSN010000009">
    <property type="protein sequence ID" value="KAK3364867.1"/>
    <property type="molecule type" value="Genomic_DNA"/>
</dbReference>
<keyword evidence="2" id="KW-1185">Reference proteome</keyword>
<proteinExistence type="predicted"/>
<dbReference type="Proteomes" id="UP001287356">
    <property type="component" value="Unassembled WGS sequence"/>
</dbReference>
<organism evidence="1 2">
    <name type="scientific">Lasiosphaeria ovina</name>
    <dbReference type="NCBI Taxonomy" id="92902"/>
    <lineage>
        <taxon>Eukaryota</taxon>
        <taxon>Fungi</taxon>
        <taxon>Dikarya</taxon>
        <taxon>Ascomycota</taxon>
        <taxon>Pezizomycotina</taxon>
        <taxon>Sordariomycetes</taxon>
        <taxon>Sordariomycetidae</taxon>
        <taxon>Sordariales</taxon>
        <taxon>Lasiosphaeriaceae</taxon>
        <taxon>Lasiosphaeria</taxon>
    </lineage>
</organism>
<protein>
    <submittedName>
        <fullName evidence="1">Uncharacterized protein</fullName>
    </submittedName>
</protein>
<accession>A0AAE0JVK6</accession>
<reference evidence="1" key="2">
    <citation type="submission" date="2023-06" db="EMBL/GenBank/DDBJ databases">
        <authorList>
            <consortium name="Lawrence Berkeley National Laboratory"/>
            <person name="Haridas S."/>
            <person name="Hensen N."/>
            <person name="Bonometti L."/>
            <person name="Westerberg I."/>
            <person name="Brannstrom I.O."/>
            <person name="Guillou S."/>
            <person name="Cros-Aarteil S."/>
            <person name="Calhoun S."/>
            <person name="Kuo A."/>
            <person name="Mondo S."/>
            <person name="Pangilinan J."/>
            <person name="Riley R."/>
            <person name="Labutti K."/>
            <person name="Andreopoulos B."/>
            <person name="Lipzen A."/>
            <person name="Chen C."/>
            <person name="Yanf M."/>
            <person name="Daum C."/>
            <person name="Ng V."/>
            <person name="Clum A."/>
            <person name="Steindorff A."/>
            <person name="Ohm R."/>
            <person name="Martin F."/>
            <person name="Silar P."/>
            <person name="Natvig D."/>
            <person name="Lalanne C."/>
            <person name="Gautier V."/>
            <person name="Ament-Velasquez S.L."/>
            <person name="Kruys A."/>
            <person name="Hutchinson M.I."/>
            <person name="Powell A.J."/>
            <person name="Barry K."/>
            <person name="Miller A.N."/>
            <person name="Grigoriev I.V."/>
            <person name="Debuchy R."/>
            <person name="Gladieux P."/>
            <person name="Thoren M.H."/>
            <person name="Johannesson H."/>
        </authorList>
    </citation>
    <scope>NUCLEOTIDE SEQUENCE</scope>
    <source>
        <strain evidence="1">CBS 958.72</strain>
    </source>
</reference>
<sequence length="440" mass="48932">MNIAHDVGLLAEQRAVKMDIAHDVGLPAEQLNMLTAIAAPFFVDRIADALRTPKASGAWDFCRIVRETALSRMWTDHRNLEQHPASMREFLSMASSIFSEQYLEHLAARATHFNAISGFTAISHYFISYRPAIDSISDVIRAIVVHSATELSREAIIQELSTTTGGTEVTQVQQQPPSPLLETIQPGQQSSSSRLPIGSGEADIPCRIQQIDLEGPTISEAWRVNTTTNAMENLALSVGSNADPLSMAFRALPVYHGTDWKVEDNEGARVPTRTYKAKLESSWNCPLFTPGSGPSSHNHSGVTLFKFRPSLPSASGQTYYLIPRGREAEWESIFKAYNTGDHSPPSWEGNVVTKHLWDQFSTIHGGVLDTWPNTLHCYEFGPQLNLLRSYTRQLWRTVWFEAGVGALLDSYEVTYAISFKLAAPVPPQVSSRKEEKSRFK</sequence>
<comment type="caution">
    <text evidence="1">The sequence shown here is derived from an EMBL/GenBank/DDBJ whole genome shotgun (WGS) entry which is preliminary data.</text>
</comment>
<evidence type="ECO:0000313" key="2">
    <source>
        <dbReference type="Proteomes" id="UP001287356"/>
    </source>
</evidence>
<name>A0AAE0JVK6_9PEZI</name>